<keyword evidence="2" id="KW-1185">Reference proteome</keyword>
<dbReference type="RefSeq" id="XP_036635806.1">
    <property type="nucleotide sequence ID" value="XM_036769961.1"/>
</dbReference>
<dbReference type="Proteomes" id="UP000623687">
    <property type="component" value="Unassembled WGS sequence"/>
</dbReference>
<sequence>MSNFDVPPPDYTSVADEPITAIEDSTTAANTTTIRFNTIHTADTGPVVLSWNPAQSYVEPSAFLTRTTFREIYFSIKYVEARAPTEPVVYTSSPFGHNCMILVPPPESHDTRPQYHITVDADCLNPLVHVTTVKRGANEYGDLVAEFELCYESPWKTTLYATFRPVRRPEVRTHPVIQAQLELN</sequence>
<name>A0A8H7A3H0_PLEOS</name>
<comment type="caution">
    <text evidence="1">The sequence shown here is derived from an EMBL/GenBank/DDBJ whole genome shotgun (WGS) entry which is preliminary data.</text>
</comment>
<dbReference type="AlphaFoldDB" id="A0A8H7A3H0"/>
<evidence type="ECO:0000313" key="1">
    <source>
        <dbReference type="EMBL" id="KAF7439962.1"/>
    </source>
</evidence>
<accession>A0A8H7A3H0</accession>
<dbReference type="VEuPathDB" id="FungiDB:PC9H_000299"/>
<dbReference type="EMBL" id="JACETU010000001">
    <property type="protein sequence ID" value="KAF7439962.1"/>
    <property type="molecule type" value="Genomic_DNA"/>
</dbReference>
<reference evidence="1" key="1">
    <citation type="submission" date="2019-07" db="EMBL/GenBank/DDBJ databases">
        <authorList>
            <person name="Palmer J.M."/>
        </authorList>
    </citation>
    <scope>NUCLEOTIDE SEQUENCE</scope>
    <source>
        <strain evidence="1">PC9</strain>
    </source>
</reference>
<evidence type="ECO:0000313" key="2">
    <source>
        <dbReference type="Proteomes" id="UP000623687"/>
    </source>
</evidence>
<dbReference type="GeneID" id="59370140"/>
<organism evidence="1 2">
    <name type="scientific">Pleurotus ostreatus</name>
    <name type="common">Oyster mushroom</name>
    <name type="synonym">White-rot fungus</name>
    <dbReference type="NCBI Taxonomy" id="5322"/>
    <lineage>
        <taxon>Eukaryota</taxon>
        <taxon>Fungi</taxon>
        <taxon>Dikarya</taxon>
        <taxon>Basidiomycota</taxon>
        <taxon>Agaricomycotina</taxon>
        <taxon>Agaricomycetes</taxon>
        <taxon>Agaricomycetidae</taxon>
        <taxon>Agaricales</taxon>
        <taxon>Pleurotineae</taxon>
        <taxon>Pleurotaceae</taxon>
        <taxon>Pleurotus</taxon>
    </lineage>
</organism>
<protein>
    <submittedName>
        <fullName evidence="1">Uncharacterized protein</fullName>
    </submittedName>
</protein>
<gene>
    <name evidence="1" type="ORF">PC9H_000299</name>
</gene>
<dbReference type="OrthoDB" id="3174721at2759"/>
<proteinExistence type="predicted"/>